<gene>
    <name evidence="8" type="ORF">QD47_15615</name>
</gene>
<dbReference type="EMBL" id="JTHP01000031">
    <property type="protein sequence ID" value="KJD44669.1"/>
    <property type="molecule type" value="Genomic_DNA"/>
</dbReference>
<dbReference type="GO" id="GO:0000976">
    <property type="term" value="F:transcription cis-regulatory region binding"/>
    <property type="evidence" value="ECO:0007669"/>
    <property type="project" value="TreeGrafter"/>
</dbReference>
<protein>
    <submittedName>
        <fullName evidence="8">TetR family transcriptional regulator</fullName>
    </submittedName>
</protein>
<dbReference type="PANTHER" id="PTHR30055:SF234">
    <property type="entry name" value="HTH-TYPE TRANSCRIPTIONAL REGULATOR BETI"/>
    <property type="match status" value="1"/>
</dbReference>
<keyword evidence="1" id="KW-0678">Repressor</keyword>
<name>A0A0D7X0B2_9BACL</name>
<evidence type="ECO:0000313" key="8">
    <source>
        <dbReference type="EMBL" id="KJD44669.1"/>
    </source>
</evidence>
<dbReference type="SUPFAM" id="SSF46689">
    <property type="entry name" value="Homeodomain-like"/>
    <property type="match status" value="1"/>
</dbReference>
<accession>A0A0D7X0B2</accession>
<reference evidence="8 9" key="1">
    <citation type="submission" date="2014-11" db="EMBL/GenBank/DDBJ databases">
        <title>Draft Genome Sequences of Paenibacillus polymyxa NRRL B-30509 and Paenibacillus terrae NRRL B-30644, Strains from a Poultry Environment that Produce Tridecaptin A and Paenicidins.</title>
        <authorList>
            <person name="van Belkum M.J."/>
            <person name="Lohans C.T."/>
            <person name="Vederas J.C."/>
        </authorList>
    </citation>
    <scope>NUCLEOTIDE SEQUENCE [LARGE SCALE GENOMIC DNA]</scope>
    <source>
        <strain evidence="8 9">NRRL B-30644</strain>
    </source>
</reference>
<dbReference type="GO" id="GO:0003700">
    <property type="term" value="F:DNA-binding transcription factor activity"/>
    <property type="evidence" value="ECO:0007669"/>
    <property type="project" value="TreeGrafter"/>
</dbReference>
<dbReference type="InterPro" id="IPR001647">
    <property type="entry name" value="HTH_TetR"/>
</dbReference>
<dbReference type="PROSITE" id="PS50977">
    <property type="entry name" value="HTH_TETR_2"/>
    <property type="match status" value="1"/>
</dbReference>
<sequence>MQPRKAKQSKTTANEPLVDHAGEETAETDRRTQLLHIALKRFAEQGYHQTKISDIVVEAGVAQGTFYWHFKSKEALALEIIATGREQLLAAIGQGYRRDAGTLADMVKASEALFVRLFDFALENRYLMGLLLIGSGVDEPVRQSIRETRIAMELAFRRNMERAIELNMLPAGLDVELRAALLMSMIEGVITRWLFRSEGTYDNITQVTAKRLAAEAANFEFYGLLGQG</sequence>
<organism evidence="8 9">
    <name type="scientific">Paenibacillus terrae</name>
    <dbReference type="NCBI Taxonomy" id="159743"/>
    <lineage>
        <taxon>Bacteria</taxon>
        <taxon>Bacillati</taxon>
        <taxon>Bacillota</taxon>
        <taxon>Bacilli</taxon>
        <taxon>Bacillales</taxon>
        <taxon>Paenibacillaceae</taxon>
        <taxon>Paenibacillus</taxon>
    </lineage>
</organism>
<feature type="domain" description="HTH tetR-type" evidence="7">
    <location>
        <begin position="28"/>
        <end position="88"/>
    </location>
</feature>
<dbReference type="Proteomes" id="UP000032534">
    <property type="component" value="Unassembled WGS sequence"/>
</dbReference>
<dbReference type="OrthoDB" id="9812484at2"/>
<evidence type="ECO:0000256" key="5">
    <source>
        <dbReference type="PROSITE-ProRule" id="PRU00335"/>
    </source>
</evidence>
<dbReference type="PRINTS" id="PR00455">
    <property type="entry name" value="HTHTETR"/>
</dbReference>
<proteinExistence type="predicted"/>
<feature type="region of interest" description="Disordered" evidence="6">
    <location>
        <begin position="1"/>
        <end position="27"/>
    </location>
</feature>
<comment type="caution">
    <text evidence="8">The sequence shown here is derived from an EMBL/GenBank/DDBJ whole genome shotgun (WGS) entry which is preliminary data.</text>
</comment>
<evidence type="ECO:0000256" key="1">
    <source>
        <dbReference type="ARBA" id="ARBA00022491"/>
    </source>
</evidence>
<feature type="DNA-binding region" description="H-T-H motif" evidence="5">
    <location>
        <begin position="51"/>
        <end position="70"/>
    </location>
</feature>
<dbReference type="Gene3D" id="1.10.10.60">
    <property type="entry name" value="Homeodomain-like"/>
    <property type="match status" value="1"/>
</dbReference>
<evidence type="ECO:0000259" key="7">
    <source>
        <dbReference type="PROSITE" id="PS50977"/>
    </source>
</evidence>
<evidence type="ECO:0000256" key="6">
    <source>
        <dbReference type="SAM" id="MobiDB-lite"/>
    </source>
</evidence>
<keyword evidence="3 5" id="KW-0238">DNA-binding</keyword>
<dbReference type="PANTHER" id="PTHR30055">
    <property type="entry name" value="HTH-TYPE TRANSCRIPTIONAL REGULATOR RUTR"/>
    <property type="match status" value="1"/>
</dbReference>
<evidence type="ECO:0000256" key="4">
    <source>
        <dbReference type="ARBA" id="ARBA00023163"/>
    </source>
</evidence>
<dbReference type="Pfam" id="PF00440">
    <property type="entry name" value="TetR_N"/>
    <property type="match status" value="1"/>
</dbReference>
<feature type="compositionally biased region" description="Basic and acidic residues" evidence="6">
    <location>
        <begin position="17"/>
        <end position="27"/>
    </location>
</feature>
<keyword evidence="2" id="KW-0805">Transcription regulation</keyword>
<dbReference type="RefSeq" id="WP_044647017.1">
    <property type="nucleotide sequence ID" value="NZ_JTHP01000031.1"/>
</dbReference>
<dbReference type="SUPFAM" id="SSF48498">
    <property type="entry name" value="Tetracyclin repressor-like, C-terminal domain"/>
    <property type="match status" value="1"/>
</dbReference>
<dbReference type="InterPro" id="IPR050109">
    <property type="entry name" value="HTH-type_TetR-like_transc_reg"/>
</dbReference>
<dbReference type="InterPro" id="IPR013572">
    <property type="entry name" value="Tscrpt_reg_MAATS_C"/>
</dbReference>
<dbReference type="AlphaFoldDB" id="A0A0D7X0B2"/>
<dbReference type="PATRIC" id="fig|159743.3.peg.3479"/>
<evidence type="ECO:0000256" key="2">
    <source>
        <dbReference type="ARBA" id="ARBA00023015"/>
    </source>
</evidence>
<keyword evidence="4" id="KW-0804">Transcription</keyword>
<keyword evidence="9" id="KW-1185">Reference proteome</keyword>
<dbReference type="InterPro" id="IPR009057">
    <property type="entry name" value="Homeodomain-like_sf"/>
</dbReference>
<evidence type="ECO:0000256" key="3">
    <source>
        <dbReference type="ARBA" id="ARBA00023125"/>
    </source>
</evidence>
<evidence type="ECO:0000313" key="9">
    <source>
        <dbReference type="Proteomes" id="UP000032534"/>
    </source>
</evidence>
<dbReference type="Pfam" id="PF08361">
    <property type="entry name" value="TetR_C_2"/>
    <property type="match status" value="1"/>
</dbReference>
<dbReference type="InterPro" id="IPR036271">
    <property type="entry name" value="Tet_transcr_reg_TetR-rel_C_sf"/>
</dbReference>
<dbReference type="Gene3D" id="1.10.357.10">
    <property type="entry name" value="Tetracycline Repressor, domain 2"/>
    <property type="match status" value="1"/>
</dbReference>